<proteinExistence type="inferred from homology"/>
<dbReference type="Pfam" id="PF02580">
    <property type="entry name" value="Tyr_Deacylase"/>
    <property type="match status" value="1"/>
</dbReference>
<dbReference type="AlphaFoldDB" id="A0A0R1VWC9"/>
<keyword evidence="7" id="KW-1185">Reference proteome</keyword>
<comment type="subunit">
    <text evidence="5">Homodimer.</text>
</comment>
<evidence type="ECO:0000256" key="4">
    <source>
        <dbReference type="ARBA" id="ARBA00022884"/>
    </source>
</evidence>
<name>A0A0R1VWC9_9LACO</name>
<comment type="domain">
    <text evidence="5">A Gly-cisPro motif from one monomer fits into the active site of the other monomer to allow specific chiral rejection of L-amino acids.</text>
</comment>
<keyword evidence="5" id="KW-0378">Hydrolase</keyword>
<dbReference type="Gene3D" id="3.50.80.10">
    <property type="entry name" value="D-tyrosyl-tRNA(Tyr) deacylase"/>
    <property type="match status" value="1"/>
</dbReference>
<dbReference type="SUPFAM" id="SSF69500">
    <property type="entry name" value="DTD-like"/>
    <property type="match status" value="1"/>
</dbReference>
<protein>
    <recommendedName>
        <fullName evidence="5">D-aminoacyl-tRNA deacylase</fullName>
        <shortName evidence="5">DTD</shortName>
        <ecNumber evidence="5">3.1.1.96</ecNumber>
    </recommendedName>
    <alternativeName>
        <fullName evidence="5">Gly-tRNA(Ala) deacylase</fullName>
        <ecNumber evidence="5">3.1.1.-</ecNumber>
    </alternativeName>
</protein>
<comment type="catalytic activity">
    <reaction evidence="5">
        <text>glycyl-tRNA(Ala) + H2O = tRNA(Ala) + glycine + H(+)</text>
        <dbReference type="Rhea" id="RHEA:53744"/>
        <dbReference type="Rhea" id="RHEA-COMP:9657"/>
        <dbReference type="Rhea" id="RHEA-COMP:13640"/>
        <dbReference type="ChEBI" id="CHEBI:15377"/>
        <dbReference type="ChEBI" id="CHEBI:15378"/>
        <dbReference type="ChEBI" id="CHEBI:57305"/>
        <dbReference type="ChEBI" id="CHEBI:78442"/>
        <dbReference type="ChEBI" id="CHEBI:78522"/>
    </reaction>
</comment>
<dbReference type="EC" id="3.1.1.-" evidence="5"/>
<dbReference type="GO" id="GO:0106026">
    <property type="term" value="F:Gly-tRNA(Ala) deacylase activity"/>
    <property type="evidence" value="ECO:0007669"/>
    <property type="project" value="UniProtKB-UniRule"/>
</dbReference>
<dbReference type="EMBL" id="AZFX01000046">
    <property type="protein sequence ID" value="KRM09679.1"/>
    <property type="molecule type" value="Genomic_DNA"/>
</dbReference>
<dbReference type="FunFam" id="3.50.80.10:FF:000001">
    <property type="entry name" value="D-aminoacyl-tRNA deacylase"/>
    <property type="match status" value="1"/>
</dbReference>
<organism evidence="6 7">
    <name type="scientific">Lapidilactobacillus concavus DSM 17758</name>
    <dbReference type="NCBI Taxonomy" id="1423735"/>
    <lineage>
        <taxon>Bacteria</taxon>
        <taxon>Bacillati</taxon>
        <taxon>Bacillota</taxon>
        <taxon>Bacilli</taxon>
        <taxon>Lactobacillales</taxon>
        <taxon>Lactobacillaceae</taxon>
        <taxon>Lapidilactobacillus</taxon>
    </lineage>
</organism>
<evidence type="ECO:0000313" key="6">
    <source>
        <dbReference type="EMBL" id="KRM09679.1"/>
    </source>
</evidence>
<dbReference type="InterPro" id="IPR003732">
    <property type="entry name" value="Daa-tRNA_deacyls_DTD"/>
</dbReference>
<keyword evidence="4 5" id="KW-0694">RNA-binding</keyword>
<dbReference type="Proteomes" id="UP000051315">
    <property type="component" value="Unassembled WGS sequence"/>
</dbReference>
<comment type="caution">
    <text evidence="6">The sequence shown here is derived from an EMBL/GenBank/DDBJ whole genome shotgun (WGS) entry which is preliminary data.</text>
</comment>
<dbReference type="NCBIfam" id="TIGR00256">
    <property type="entry name" value="D-aminoacyl-tRNA deacylase"/>
    <property type="match status" value="1"/>
</dbReference>
<dbReference type="PANTHER" id="PTHR10472:SF5">
    <property type="entry name" value="D-AMINOACYL-TRNA DEACYLASE 1"/>
    <property type="match status" value="1"/>
</dbReference>
<dbReference type="InterPro" id="IPR023509">
    <property type="entry name" value="DTD-like_sf"/>
</dbReference>
<dbReference type="HAMAP" id="MF_00518">
    <property type="entry name" value="Deacylase_Dtd"/>
    <property type="match status" value="1"/>
</dbReference>
<dbReference type="GO" id="GO:0005737">
    <property type="term" value="C:cytoplasm"/>
    <property type="evidence" value="ECO:0007669"/>
    <property type="project" value="UniProtKB-SubCell"/>
</dbReference>
<comment type="catalytic activity">
    <reaction evidence="5">
        <text>a D-aminoacyl-tRNA + H2O = a tRNA + a D-alpha-amino acid + H(+)</text>
        <dbReference type="Rhea" id="RHEA:13953"/>
        <dbReference type="Rhea" id="RHEA-COMP:10123"/>
        <dbReference type="Rhea" id="RHEA-COMP:10124"/>
        <dbReference type="ChEBI" id="CHEBI:15377"/>
        <dbReference type="ChEBI" id="CHEBI:15378"/>
        <dbReference type="ChEBI" id="CHEBI:59871"/>
        <dbReference type="ChEBI" id="CHEBI:78442"/>
        <dbReference type="ChEBI" id="CHEBI:79333"/>
        <dbReference type="EC" id="3.1.1.96"/>
    </reaction>
</comment>
<dbReference type="GO" id="GO:0051500">
    <property type="term" value="F:D-tyrosyl-tRNA(Tyr) deacylase activity"/>
    <property type="evidence" value="ECO:0007669"/>
    <property type="project" value="TreeGrafter"/>
</dbReference>
<evidence type="ECO:0000256" key="2">
    <source>
        <dbReference type="ARBA" id="ARBA00022490"/>
    </source>
</evidence>
<reference evidence="6 7" key="1">
    <citation type="journal article" date="2015" name="Genome Announc.">
        <title>Expanding the biotechnology potential of lactobacilli through comparative genomics of 213 strains and associated genera.</title>
        <authorList>
            <person name="Sun Z."/>
            <person name="Harris H.M."/>
            <person name="McCann A."/>
            <person name="Guo C."/>
            <person name="Argimon S."/>
            <person name="Zhang W."/>
            <person name="Yang X."/>
            <person name="Jeffery I.B."/>
            <person name="Cooney J.C."/>
            <person name="Kagawa T.F."/>
            <person name="Liu W."/>
            <person name="Song Y."/>
            <person name="Salvetti E."/>
            <person name="Wrobel A."/>
            <person name="Rasinkangas P."/>
            <person name="Parkhill J."/>
            <person name="Rea M.C."/>
            <person name="O'Sullivan O."/>
            <person name="Ritari J."/>
            <person name="Douillard F.P."/>
            <person name="Paul Ross R."/>
            <person name="Yang R."/>
            <person name="Briner A.E."/>
            <person name="Felis G.E."/>
            <person name="de Vos W.M."/>
            <person name="Barrangou R."/>
            <person name="Klaenhammer T.R."/>
            <person name="Caufield P.W."/>
            <person name="Cui Y."/>
            <person name="Zhang H."/>
            <person name="O'Toole P.W."/>
        </authorList>
    </citation>
    <scope>NUCLEOTIDE SEQUENCE [LARGE SCALE GENOMIC DNA]</scope>
    <source>
        <strain evidence="6 7">DSM 17758</strain>
    </source>
</reference>
<keyword evidence="3 5" id="KW-0820">tRNA-binding</keyword>
<comment type="subcellular location">
    <subcellularLocation>
        <location evidence="5">Cytoplasm</location>
    </subcellularLocation>
</comment>
<dbReference type="GO" id="GO:0000049">
    <property type="term" value="F:tRNA binding"/>
    <property type="evidence" value="ECO:0007669"/>
    <property type="project" value="UniProtKB-UniRule"/>
</dbReference>
<evidence type="ECO:0000256" key="1">
    <source>
        <dbReference type="ARBA" id="ARBA00009673"/>
    </source>
</evidence>
<evidence type="ECO:0000256" key="5">
    <source>
        <dbReference type="HAMAP-Rule" id="MF_00518"/>
    </source>
</evidence>
<dbReference type="EC" id="3.1.1.96" evidence="5"/>
<dbReference type="PATRIC" id="fig|1423735.3.peg.1685"/>
<dbReference type="PANTHER" id="PTHR10472">
    <property type="entry name" value="D-TYROSYL-TRNA TYR DEACYLASE"/>
    <property type="match status" value="1"/>
</dbReference>
<evidence type="ECO:0000313" key="7">
    <source>
        <dbReference type="Proteomes" id="UP000051315"/>
    </source>
</evidence>
<dbReference type="GO" id="GO:0043908">
    <property type="term" value="F:Ser(Gly)-tRNA(Ala) hydrolase activity"/>
    <property type="evidence" value="ECO:0007669"/>
    <property type="project" value="UniProtKB-UniRule"/>
</dbReference>
<comment type="similarity">
    <text evidence="1 5">Belongs to the DTD family.</text>
</comment>
<sequence length="161" mass="18085">MNEEFDIVIMRITLQRVRSADVRVEGREIGRIGQGLLLFVGISPTDNDAVLQKMAHKVVNLRIFEDEQAKMNLNIQQVEGRLLSISQFTLYADTHRGNRPSFQDAAKPELANQRYQQFNRELETQLGQSIATGEFGADMQINALNDGPVTINLEINASDLA</sequence>
<accession>A0A0R1VWC9</accession>
<evidence type="ECO:0000256" key="3">
    <source>
        <dbReference type="ARBA" id="ARBA00022555"/>
    </source>
</evidence>
<comment type="function">
    <text evidence="5">An aminoacyl-tRNA editing enzyme that deacylates mischarged D-aminoacyl-tRNAs. Also deacylates mischarged glycyl-tRNA(Ala), protecting cells against glycine mischarging by AlaRS. Acts via tRNA-based rather than protein-based catalysis; rejects L-amino acids rather than detecting D-amino acids in the active site. By recycling D-aminoacyl-tRNA to D-amino acids and free tRNA molecules, this enzyme counteracts the toxicity associated with the formation of D-aminoacyl-tRNA entities in vivo and helps enforce protein L-homochirality.</text>
</comment>
<gene>
    <name evidence="5" type="primary">dtd</name>
    <name evidence="6" type="ORF">FC15_GL001625</name>
</gene>
<dbReference type="GO" id="GO:0019478">
    <property type="term" value="P:D-amino acid catabolic process"/>
    <property type="evidence" value="ECO:0007669"/>
    <property type="project" value="UniProtKB-UniRule"/>
</dbReference>
<dbReference type="STRING" id="1423735.FC15_GL001625"/>
<keyword evidence="2 5" id="KW-0963">Cytoplasm</keyword>
<feature type="short sequence motif" description="Gly-cisPro motif, important for rejection of L-amino acids" evidence="5">
    <location>
        <begin position="147"/>
        <end position="148"/>
    </location>
</feature>